<accession>A0A5R8XZY1</accession>
<comment type="caution">
    <text evidence="2">The sequence shown here is derived from an EMBL/GenBank/DDBJ whole genome shotgun (WGS) entry which is preliminary data.</text>
</comment>
<dbReference type="OrthoDB" id="1865at2"/>
<keyword evidence="1" id="KW-0812">Transmembrane</keyword>
<dbReference type="Proteomes" id="UP000308901">
    <property type="component" value="Unassembled WGS sequence"/>
</dbReference>
<name>A0A5R8XZY1_9BACT</name>
<sequence>MLNVILVTDKKAGHESISRGLLSYIQKKHDLKINEVYAKRRIKVLMKIGVYLVNFLPLNKAIISILIKILYKNIEIDKSKEYNFLISTGGDTALLNILISKYFNIPNFYCSSLRGLKPNHFTNIVSIIDNGFKNEILVDIAPINIDIEEKELPGKFFSILIGGATKNYNFTNDEFYTIVEKLTFLAEKKNFKIFLTTSRRTPIEVETKIKLLVSQKKELFEKAVFYNEKPEKVVKYFLKNSDVVFCTEDSGSMITESVLSKKKVYSIFSKNKNLDKIFTIFMNNLTKKKYLVSLSVEDIDNLTLDEKFNEIDYSPAQRVYDEIKKVICK</sequence>
<evidence type="ECO:0000256" key="1">
    <source>
        <dbReference type="SAM" id="Phobius"/>
    </source>
</evidence>
<dbReference type="InterPro" id="IPR009367">
    <property type="entry name" value="Elm1-like"/>
</dbReference>
<evidence type="ECO:0000313" key="3">
    <source>
        <dbReference type="Proteomes" id="UP000308901"/>
    </source>
</evidence>
<dbReference type="RefSeq" id="WP_138152977.1">
    <property type="nucleotide sequence ID" value="NZ_VANU01000004.1"/>
</dbReference>
<proteinExistence type="predicted"/>
<dbReference type="AlphaFoldDB" id="A0A5R8XZY1"/>
<protein>
    <recommendedName>
        <fullName evidence="4">Mitochondrial fission domain-containing protein</fullName>
    </recommendedName>
</protein>
<dbReference type="EMBL" id="VANU01000004">
    <property type="protein sequence ID" value="TLP37797.1"/>
    <property type="molecule type" value="Genomic_DNA"/>
</dbReference>
<keyword evidence="1" id="KW-0472">Membrane</keyword>
<dbReference type="Pfam" id="PF06258">
    <property type="entry name" value="Mito_fiss_Elm1"/>
    <property type="match status" value="1"/>
</dbReference>
<gene>
    <name evidence="2" type="ORF">FDK22_10830</name>
</gene>
<keyword evidence="1" id="KW-1133">Transmembrane helix</keyword>
<evidence type="ECO:0008006" key="4">
    <source>
        <dbReference type="Google" id="ProtNLM"/>
    </source>
</evidence>
<evidence type="ECO:0000313" key="2">
    <source>
        <dbReference type="EMBL" id="TLP37797.1"/>
    </source>
</evidence>
<feature type="transmembrane region" description="Helical" evidence="1">
    <location>
        <begin position="48"/>
        <end position="71"/>
    </location>
</feature>
<organism evidence="2 3">
    <name type="scientific">Arcobacter arenosus</name>
    <dbReference type="NCBI Taxonomy" id="2576037"/>
    <lineage>
        <taxon>Bacteria</taxon>
        <taxon>Pseudomonadati</taxon>
        <taxon>Campylobacterota</taxon>
        <taxon>Epsilonproteobacteria</taxon>
        <taxon>Campylobacterales</taxon>
        <taxon>Arcobacteraceae</taxon>
        <taxon>Arcobacter</taxon>
    </lineage>
</organism>
<keyword evidence="3" id="KW-1185">Reference proteome</keyword>
<reference evidence="2 3" key="1">
    <citation type="submission" date="2019-05" db="EMBL/GenBank/DDBJ databases">
        <title>Arcobacter sp. nov., isolated from sea sediment.</title>
        <authorList>
            <person name="Kim W."/>
        </authorList>
    </citation>
    <scope>NUCLEOTIDE SEQUENCE [LARGE SCALE GENOMIC DNA]</scope>
    <source>
        <strain evidence="2 3">CAU 1517</strain>
    </source>
</reference>